<feature type="domain" description="DUF1468" evidence="2">
    <location>
        <begin position="10"/>
        <end position="148"/>
    </location>
</feature>
<feature type="transmembrane region" description="Helical" evidence="1">
    <location>
        <begin position="83"/>
        <end position="116"/>
    </location>
</feature>
<dbReference type="AlphaFoldDB" id="A0A381U0S3"/>
<reference evidence="3" key="1">
    <citation type="submission" date="2018-05" db="EMBL/GenBank/DDBJ databases">
        <authorList>
            <person name="Lanie J.A."/>
            <person name="Ng W.-L."/>
            <person name="Kazmierczak K.M."/>
            <person name="Andrzejewski T.M."/>
            <person name="Davidsen T.M."/>
            <person name="Wayne K.J."/>
            <person name="Tettelin H."/>
            <person name="Glass J.I."/>
            <person name="Rusch D."/>
            <person name="Podicherti R."/>
            <person name="Tsui H.-C.T."/>
            <person name="Winkler M.E."/>
        </authorList>
    </citation>
    <scope>NUCLEOTIDE SEQUENCE</scope>
</reference>
<feature type="transmembrane region" description="Helical" evidence="1">
    <location>
        <begin position="42"/>
        <end position="62"/>
    </location>
</feature>
<name>A0A381U0S3_9ZZZZ</name>
<feature type="transmembrane region" description="Helical" evidence="1">
    <location>
        <begin position="122"/>
        <end position="139"/>
    </location>
</feature>
<keyword evidence="1" id="KW-0812">Transmembrane</keyword>
<protein>
    <recommendedName>
        <fullName evidence="2">DUF1468 domain-containing protein</fullName>
    </recommendedName>
</protein>
<gene>
    <name evidence="3" type="ORF">METZ01_LOCUS74686</name>
</gene>
<proteinExistence type="predicted"/>
<organism evidence="3">
    <name type="scientific">marine metagenome</name>
    <dbReference type="NCBI Taxonomy" id="408172"/>
    <lineage>
        <taxon>unclassified sequences</taxon>
        <taxon>metagenomes</taxon>
        <taxon>ecological metagenomes</taxon>
    </lineage>
</organism>
<dbReference type="InterPro" id="IPR009936">
    <property type="entry name" value="DUF1468"/>
</dbReference>
<keyword evidence="1" id="KW-1133">Transmembrane helix</keyword>
<sequence length="156" mass="17349">MSNMRKRNLIAGVVMLLVCAGYAYLTANLPTRAIENSTQPSFFPWVIVIFLTGLTFLLLIQVAASGKQPNIERKNQVPVKRLIYGLLLSLAYLFALPKLGFVAANIPLFGGLMYLYGERRPLWIGLGSIIISVFVFLVFRKIFQIILPGGVLGEIF</sequence>
<keyword evidence="1" id="KW-0472">Membrane</keyword>
<dbReference type="Pfam" id="PF07331">
    <property type="entry name" value="TctB"/>
    <property type="match status" value="1"/>
</dbReference>
<evidence type="ECO:0000259" key="2">
    <source>
        <dbReference type="Pfam" id="PF07331"/>
    </source>
</evidence>
<evidence type="ECO:0000313" key="3">
    <source>
        <dbReference type="EMBL" id="SVA21832.1"/>
    </source>
</evidence>
<accession>A0A381U0S3</accession>
<evidence type="ECO:0000256" key="1">
    <source>
        <dbReference type="SAM" id="Phobius"/>
    </source>
</evidence>
<dbReference type="EMBL" id="UINC01005518">
    <property type="protein sequence ID" value="SVA21832.1"/>
    <property type="molecule type" value="Genomic_DNA"/>
</dbReference>